<dbReference type="EMBL" id="PJQY01000193">
    <property type="protein sequence ID" value="PQQ16415.1"/>
    <property type="molecule type" value="Genomic_DNA"/>
</dbReference>
<evidence type="ECO:0000313" key="2">
    <source>
        <dbReference type="Proteomes" id="UP000250321"/>
    </source>
</evidence>
<organism evidence="1 2">
    <name type="scientific">Prunus yedoensis var. nudiflora</name>
    <dbReference type="NCBI Taxonomy" id="2094558"/>
    <lineage>
        <taxon>Eukaryota</taxon>
        <taxon>Viridiplantae</taxon>
        <taxon>Streptophyta</taxon>
        <taxon>Embryophyta</taxon>
        <taxon>Tracheophyta</taxon>
        <taxon>Spermatophyta</taxon>
        <taxon>Magnoliopsida</taxon>
        <taxon>eudicotyledons</taxon>
        <taxon>Gunneridae</taxon>
        <taxon>Pentapetalae</taxon>
        <taxon>rosids</taxon>
        <taxon>fabids</taxon>
        <taxon>Rosales</taxon>
        <taxon>Rosaceae</taxon>
        <taxon>Amygdaloideae</taxon>
        <taxon>Amygdaleae</taxon>
        <taxon>Prunus</taxon>
    </lineage>
</organism>
<keyword evidence="2" id="KW-1185">Reference proteome</keyword>
<accession>A0A314Z8J5</accession>
<gene>
    <name evidence="1" type="ORF">Pyn_16258</name>
</gene>
<name>A0A314Z8J5_PRUYE</name>
<dbReference type="OrthoDB" id="1750841at2759"/>
<reference evidence="1 2" key="1">
    <citation type="submission" date="2018-02" db="EMBL/GenBank/DDBJ databases">
        <title>Draft genome of wild Prunus yedoensis var. nudiflora.</title>
        <authorList>
            <person name="Baek S."/>
            <person name="Kim J.-H."/>
            <person name="Choi K."/>
            <person name="Kim G.-B."/>
            <person name="Cho A."/>
            <person name="Jang H."/>
            <person name="Shin C.-H."/>
            <person name="Yu H.-J."/>
            <person name="Mun J.-H."/>
        </authorList>
    </citation>
    <scope>NUCLEOTIDE SEQUENCE [LARGE SCALE GENOMIC DNA]</scope>
    <source>
        <strain evidence="2">cv. Jeju island</strain>
        <tissue evidence="1">Leaf</tissue>
    </source>
</reference>
<dbReference type="AlphaFoldDB" id="A0A314Z8J5"/>
<dbReference type="STRING" id="2094558.A0A314Z8J5"/>
<evidence type="ECO:0000313" key="1">
    <source>
        <dbReference type="EMBL" id="PQQ16415.1"/>
    </source>
</evidence>
<proteinExistence type="predicted"/>
<comment type="caution">
    <text evidence="1">The sequence shown here is derived from an EMBL/GenBank/DDBJ whole genome shotgun (WGS) entry which is preliminary data.</text>
</comment>
<sequence length="224" mass="25903">MQHSNLPQPFIVSIDTSLCMIVLQAEQELSMKGVVFMTKYKPYSVRRHGRDNWDAMLRDLRLQFSSWRVRDLAERWEEEESKLLSGICVPQFKYSIAQGSSLDYHYFLGPKTGIWKENTADEPGLSFGNVDACRGGNAWRRPLFQPAYVCNNGNEHLQMPISYTKRTSHFGFRREKYDEDEFSILSRRRSMAKGNLLSTNGPTTCVGAKGNLPHWLRECFPMHL</sequence>
<dbReference type="Proteomes" id="UP000250321">
    <property type="component" value="Unassembled WGS sequence"/>
</dbReference>
<protein>
    <submittedName>
        <fullName evidence="1">Uncharacterized protein</fullName>
    </submittedName>
</protein>